<name>A0A518INV8_9BACT</name>
<proteinExistence type="predicted"/>
<dbReference type="InterPro" id="IPR003675">
    <property type="entry name" value="Rce1/LyrA-like_dom"/>
</dbReference>
<evidence type="ECO:0000259" key="2">
    <source>
        <dbReference type="Pfam" id="PF02517"/>
    </source>
</evidence>
<keyword evidence="1" id="KW-1133">Transmembrane helix</keyword>
<evidence type="ECO:0000256" key="1">
    <source>
        <dbReference type="SAM" id="Phobius"/>
    </source>
</evidence>
<dbReference type="Proteomes" id="UP000316770">
    <property type="component" value="Chromosome"/>
</dbReference>
<sequence>MMVLVVTVVRIIRPFRNKPCSKMDDPDLDDNFEPPVLESSDRFFMAAVGFEVGLGVVAVVVGSFLGPSANELVPPLSDVWAILWGVGLGALLALPMVAMVQGLQKLRIPQVEEINRLGRDRMLPLMENLSNWELAILSICAGVGEELLFRGWLQTWITGSESEWSVTSMAIGIFVASLVFGLAHAITKLYVIVVFAMGILFGIMLVATGNLLVPIAAHAVFDFIQLKLAVSELKKEAAGGEVSAPE</sequence>
<dbReference type="GO" id="GO:0006508">
    <property type="term" value="P:proteolysis"/>
    <property type="evidence" value="ECO:0007669"/>
    <property type="project" value="UniProtKB-KW"/>
</dbReference>
<feature type="transmembrane region" description="Helical" evidence="1">
    <location>
        <begin position="79"/>
        <end position="100"/>
    </location>
</feature>
<dbReference type="GO" id="GO:0080120">
    <property type="term" value="P:CAAX-box protein maturation"/>
    <property type="evidence" value="ECO:0007669"/>
    <property type="project" value="UniProtKB-ARBA"/>
</dbReference>
<protein>
    <submittedName>
        <fullName evidence="3">CAAX amino terminal protease self-immunity</fullName>
    </submittedName>
</protein>
<keyword evidence="4" id="KW-1185">Reference proteome</keyword>
<keyword evidence="3" id="KW-0378">Hydrolase</keyword>
<dbReference type="PANTHER" id="PTHR43592">
    <property type="entry name" value="CAAX AMINO TERMINAL PROTEASE"/>
    <property type="match status" value="1"/>
</dbReference>
<accession>A0A518INV8</accession>
<evidence type="ECO:0000313" key="4">
    <source>
        <dbReference type="Proteomes" id="UP000316770"/>
    </source>
</evidence>
<dbReference type="PANTHER" id="PTHR43592:SF15">
    <property type="entry name" value="CAAX AMINO TERMINAL PROTEASE FAMILY PROTEIN"/>
    <property type="match status" value="1"/>
</dbReference>
<keyword evidence="1" id="KW-0812">Transmembrane</keyword>
<gene>
    <name evidence="3" type="ORF">Mal33_07200</name>
</gene>
<dbReference type="GO" id="GO:0004175">
    <property type="term" value="F:endopeptidase activity"/>
    <property type="evidence" value="ECO:0007669"/>
    <property type="project" value="UniProtKB-ARBA"/>
</dbReference>
<feature type="transmembrane region" description="Helical" evidence="1">
    <location>
        <begin position="164"/>
        <end position="182"/>
    </location>
</feature>
<feature type="transmembrane region" description="Helical" evidence="1">
    <location>
        <begin position="43"/>
        <end position="67"/>
    </location>
</feature>
<dbReference type="AlphaFoldDB" id="A0A518INV8"/>
<keyword evidence="3" id="KW-0645">Protease</keyword>
<feature type="domain" description="CAAX prenyl protease 2/Lysostaphin resistance protein A-like" evidence="2">
    <location>
        <begin position="131"/>
        <end position="224"/>
    </location>
</feature>
<keyword evidence="1" id="KW-0472">Membrane</keyword>
<feature type="transmembrane region" description="Helical" evidence="1">
    <location>
        <begin position="189"/>
        <end position="213"/>
    </location>
</feature>
<evidence type="ECO:0000313" key="3">
    <source>
        <dbReference type="EMBL" id="QDV54760.1"/>
    </source>
</evidence>
<dbReference type="EMBL" id="CP036318">
    <property type="protein sequence ID" value="QDV54760.1"/>
    <property type="molecule type" value="Genomic_DNA"/>
</dbReference>
<reference evidence="3 4" key="1">
    <citation type="submission" date="2019-02" db="EMBL/GenBank/DDBJ databases">
        <title>Deep-cultivation of Planctomycetes and their phenomic and genomic characterization uncovers novel biology.</title>
        <authorList>
            <person name="Wiegand S."/>
            <person name="Jogler M."/>
            <person name="Boedeker C."/>
            <person name="Pinto D."/>
            <person name="Vollmers J."/>
            <person name="Rivas-Marin E."/>
            <person name="Kohn T."/>
            <person name="Peeters S.H."/>
            <person name="Heuer A."/>
            <person name="Rast P."/>
            <person name="Oberbeckmann S."/>
            <person name="Bunk B."/>
            <person name="Jeske O."/>
            <person name="Meyerdierks A."/>
            <person name="Storesund J.E."/>
            <person name="Kallscheuer N."/>
            <person name="Luecker S."/>
            <person name="Lage O.M."/>
            <person name="Pohl T."/>
            <person name="Merkel B.J."/>
            <person name="Hornburger P."/>
            <person name="Mueller R.-W."/>
            <person name="Bruemmer F."/>
            <person name="Labrenz M."/>
            <person name="Spormann A.M."/>
            <person name="Op den Camp H."/>
            <person name="Overmann J."/>
            <person name="Amann R."/>
            <person name="Jetten M.S.M."/>
            <person name="Mascher T."/>
            <person name="Medema M.H."/>
            <person name="Devos D.P."/>
            <person name="Kaster A.-K."/>
            <person name="Ovreas L."/>
            <person name="Rohde M."/>
            <person name="Galperin M.Y."/>
            <person name="Jogler C."/>
        </authorList>
    </citation>
    <scope>NUCLEOTIDE SEQUENCE [LARGE SCALE GENOMIC DNA]</scope>
    <source>
        <strain evidence="3 4">Mal33</strain>
    </source>
</reference>
<organism evidence="3 4">
    <name type="scientific">Rosistilla oblonga</name>
    <dbReference type="NCBI Taxonomy" id="2527990"/>
    <lineage>
        <taxon>Bacteria</taxon>
        <taxon>Pseudomonadati</taxon>
        <taxon>Planctomycetota</taxon>
        <taxon>Planctomycetia</taxon>
        <taxon>Pirellulales</taxon>
        <taxon>Pirellulaceae</taxon>
        <taxon>Rosistilla</taxon>
    </lineage>
</organism>
<dbReference type="Pfam" id="PF02517">
    <property type="entry name" value="Rce1-like"/>
    <property type="match status" value="1"/>
</dbReference>